<dbReference type="Proteomes" id="UP000225358">
    <property type="component" value="Segment"/>
</dbReference>
<accession>A0A1D7XG39</accession>
<evidence type="ECO:0000313" key="2">
    <source>
        <dbReference type="Proteomes" id="UP000225358"/>
    </source>
</evidence>
<organism evidence="1 2">
    <name type="scientific">Escherichia phage ESCO13</name>
    <dbReference type="NCBI Taxonomy" id="1881104"/>
    <lineage>
        <taxon>Viruses</taxon>
        <taxon>Duplodnaviria</taxon>
        <taxon>Heunggongvirae</taxon>
        <taxon>Uroviricota</taxon>
        <taxon>Caudoviricetes</taxon>
        <taxon>Stephanstirmvirinae</taxon>
        <taxon>Phapecoctavirus</taxon>
        <taxon>Phapecoctavirus ESCO13</taxon>
    </lineage>
</organism>
<reference evidence="1" key="1">
    <citation type="submission" date="2017-02" db="EMBL/GenBank/DDBJ databases">
        <title>Complete genome sequence of two Escherichia coli phages, vB_EcoM_ ESCO5 and vB_EcoM_ESCO13, which are related to phAPEC8.</title>
        <authorList>
            <person name="Trotereau A."/>
            <person name="Gonnet M."/>
            <person name="Viardot A."/>
            <person name="Lalmanach A.-C."/>
            <person name="Guabiraba R."/>
            <person name="Chanteloup N."/>
            <person name="Schouler C."/>
        </authorList>
    </citation>
    <scope>NUCLEOTIDE SEQUENCE [LARGE SCALE GENOMIC DNA]</scope>
</reference>
<protein>
    <recommendedName>
        <fullName evidence="3">Head stabilization/decoration protein</fullName>
    </recommendedName>
</protein>
<gene>
    <name evidence="1" type="ORF">ESCO13_00163</name>
</gene>
<dbReference type="Pfam" id="PF26074">
    <property type="entry name" value="Phage_DEC_PhiTE"/>
    <property type="match status" value="1"/>
</dbReference>
<sequence length="132" mass="14003">MAKGITLSNSRQEFGHLVLGGVFSSDLGHCVREVNLVKTATMKIGSILKADNTEAAKAEAADAAKVLIWTDALFGIDDVAVGDTFTAVVGVRDLTLNRFAVYYKDGSLVDDAGVAALETHDLKLTEKVVFTS</sequence>
<dbReference type="InterPro" id="IPR058875">
    <property type="entry name" value="DEC"/>
</dbReference>
<dbReference type="EMBL" id="KX552041">
    <property type="protein sequence ID" value="AOQ27288.1"/>
    <property type="molecule type" value="Genomic_DNA"/>
</dbReference>
<evidence type="ECO:0008006" key="3">
    <source>
        <dbReference type="Google" id="ProtNLM"/>
    </source>
</evidence>
<name>A0A1D7XG39_9CAUD</name>
<evidence type="ECO:0000313" key="1">
    <source>
        <dbReference type="EMBL" id="AOQ27288.1"/>
    </source>
</evidence>
<proteinExistence type="predicted"/>
<keyword evidence="2" id="KW-1185">Reference proteome</keyword>